<dbReference type="Proteomes" id="UP000184694">
    <property type="component" value="Unassembled WGS sequence"/>
</dbReference>
<reference evidence="2" key="1">
    <citation type="submission" date="2016-11" db="EMBL/GenBank/DDBJ databases">
        <authorList>
            <person name="Varghese N."/>
            <person name="Submissions S."/>
        </authorList>
    </citation>
    <scope>NUCLEOTIDE SEQUENCE [LARGE SCALE GENOMIC DNA]</scope>
    <source>
        <strain evidence="2">DSM 17456</strain>
    </source>
</reference>
<name>A0A1N6IXG0_9BACT</name>
<keyword evidence="2" id="KW-1185">Reference proteome</keyword>
<dbReference type="STRING" id="1121457.SAMN02745161_3027"/>
<organism evidence="1 2">
    <name type="scientific">Halodesulfovibrio marinisediminis DSM 17456</name>
    <dbReference type="NCBI Taxonomy" id="1121457"/>
    <lineage>
        <taxon>Bacteria</taxon>
        <taxon>Pseudomonadati</taxon>
        <taxon>Thermodesulfobacteriota</taxon>
        <taxon>Desulfovibrionia</taxon>
        <taxon>Desulfovibrionales</taxon>
        <taxon>Desulfovibrionaceae</taxon>
        <taxon>Halodesulfovibrio</taxon>
    </lineage>
</organism>
<evidence type="ECO:0000313" key="2">
    <source>
        <dbReference type="Proteomes" id="UP000184694"/>
    </source>
</evidence>
<proteinExistence type="predicted"/>
<dbReference type="InterPro" id="IPR016181">
    <property type="entry name" value="Acyl_CoA_acyltransferase"/>
</dbReference>
<evidence type="ECO:0000313" key="1">
    <source>
        <dbReference type="EMBL" id="SIO36697.1"/>
    </source>
</evidence>
<dbReference type="SUPFAM" id="SSF55729">
    <property type="entry name" value="Acyl-CoA N-acyltransferases (Nat)"/>
    <property type="match status" value="1"/>
</dbReference>
<sequence length="188" mass="22384">MHDSLEVLTGRYEIRAHIPNFTNCLNEQELAIIWKKLCDERKKKIVFYDGEITTEEEFIQFMQDDMNYVYAVYERGEVLALVWLNNFLGRCAMMHFTMFYNSKGKEQGTALFLLNFMLFSQHEGQYCFDAFYGLTPRVYRHVLSFIKKLGFRLVTEMPSSVFFQKKEKKCLKSAVLSIIRREYLNILE</sequence>
<dbReference type="OrthoDB" id="5454143at2"/>
<accession>A0A1N6IXG0</accession>
<gene>
    <name evidence="1" type="ORF">SAMN02745161_3027</name>
</gene>
<dbReference type="EMBL" id="FSRG01000007">
    <property type="protein sequence ID" value="SIO36697.1"/>
    <property type="molecule type" value="Genomic_DNA"/>
</dbReference>
<protein>
    <recommendedName>
        <fullName evidence="3">N-acetyltransferase domain-containing protein</fullName>
    </recommendedName>
</protein>
<dbReference type="AlphaFoldDB" id="A0A1N6IXG0"/>
<dbReference type="RefSeq" id="WP_074217769.1">
    <property type="nucleotide sequence ID" value="NZ_FSRG01000007.1"/>
</dbReference>
<evidence type="ECO:0008006" key="3">
    <source>
        <dbReference type="Google" id="ProtNLM"/>
    </source>
</evidence>